<dbReference type="OrthoDB" id="9809583at2"/>
<dbReference type="InterPro" id="IPR050546">
    <property type="entry name" value="Glycosyl_Hydrlase_16"/>
</dbReference>
<dbReference type="Gene3D" id="2.60.120.200">
    <property type="match status" value="1"/>
</dbReference>
<accession>A0A545T2V6</accession>
<evidence type="ECO:0000313" key="4">
    <source>
        <dbReference type="Proteomes" id="UP000317839"/>
    </source>
</evidence>
<dbReference type="SUPFAM" id="SSF49785">
    <property type="entry name" value="Galactose-binding domain-like"/>
    <property type="match status" value="1"/>
</dbReference>
<dbReference type="SUPFAM" id="SSF49899">
    <property type="entry name" value="Concanavalin A-like lectins/glucanases"/>
    <property type="match status" value="1"/>
</dbReference>
<keyword evidence="4" id="KW-1185">Reference proteome</keyword>
<dbReference type="InterPro" id="IPR000757">
    <property type="entry name" value="Beta-glucanase-like"/>
</dbReference>
<dbReference type="PANTHER" id="PTHR10963:SF55">
    <property type="entry name" value="GLYCOSIDE HYDROLASE FAMILY 16 PROTEIN"/>
    <property type="match status" value="1"/>
</dbReference>
<dbReference type="PROSITE" id="PS51762">
    <property type="entry name" value="GH16_2"/>
    <property type="match status" value="1"/>
</dbReference>
<dbReference type="CDD" id="cd08023">
    <property type="entry name" value="GH16_laminarinase_like"/>
    <property type="match status" value="1"/>
</dbReference>
<proteinExistence type="inferred from homology"/>
<gene>
    <name evidence="3" type="ORF">FLL45_20535</name>
</gene>
<dbReference type="InterPro" id="IPR041443">
    <property type="entry name" value="Exop_C"/>
</dbReference>
<dbReference type="GO" id="GO:0004553">
    <property type="term" value="F:hydrolase activity, hydrolyzing O-glycosyl compounds"/>
    <property type="evidence" value="ECO:0007669"/>
    <property type="project" value="InterPro"/>
</dbReference>
<name>A0A545T2V6_9GAMM</name>
<evidence type="ECO:0000256" key="1">
    <source>
        <dbReference type="ARBA" id="ARBA00006865"/>
    </source>
</evidence>
<dbReference type="PANTHER" id="PTHR10963">
    <property type="entry name" value="GLYCOSYL HYDROLASE-RELATED"/>
    <property type="match status" value="1"/>
</dbReference>
<dbReference type="Pfam" id="PF18559">
    <property type="entry name" value="Exop_C"/>
    <property type="match status" value="1"/>
</dbReference>
<feature type="domain" description="GH16" evidence="2">
    <location>
        <begin position="60"/>
        <end position="335"/>
    </location>
</feature>
<dbReference type="InterPro" id="IPR013320">
    <property type="entry name" value="ConA-like_dom_sf"/>
</dbReference>
<dbReference type="InterPro" id="IPR008979">
    <property type="entry name" value="Galactose-bd-like_sf"/>
</dbReference>
<dbReference type="RefSeq" id="WP_142943939.1">
    <property type="nucleotide sequence ID" value="NZ_VIKR01000006.1"/>
</dbReference>
<dbReference type="GO" id="GO:0005975">
    <property type="term" value="P:carbohydrate metabolic process"/>
    <property type="evidence" value="ECO:0007669"/>
    <property type="project" value="InterPro"/>
</dbReference>
<keyword evidence="3" id="KW-0378">Hydrolase</keyword>
<dbReference type="EMBL" id="VIKR01000006">
    <property type="protein sequence ID" value="TQV71540.1"/>
    <property type="molecule type" value="Genomic_DNA"/>
</dbReference>
<evidence type="ECO:0000259" key="2">
    <source>
        <dbReference type="PROSITE" id="PS51762"/>
    </source>
</evidence>
<evidence type="ECO:0000313" key="3">
    <source>
        <dbReference type="EMBL" id="TQV71540.1"/>
    </source>
</evidence>
<dbReference type="Gene3D" id="2.60.120.430">
    <property type="entry name" value="Galactose-binding lectin"/>
    <property type="match status" value="1"/>
</dbReference>
<organism evidence="3 4">
    <name type="scientific">Aliikangiella marina</name>
    <dbReference type="NCBI Taxonomy" id="1712262"/>
    <lineage>
        <taxon>Bacteria</taxon>
        <taxon>Pseudomonadati</taxon>
        <taxon>Pseudomonadota</taxon>
        <taxon>Gammaproteobacteria</taxon>
        <taxon>Oceanospirillales</taxon>
        <taxon>Pleioneaceae</taxon>
        <taxon>Aliikangiella</taxon>
    </lineage>
</organism>
<dbReference type="Pfam" id="PF00722">
    <property type="entry name" value="Glyco_hydro_16"/>
    <property type="match status" value="1"/>
</dbReference>
<sequence>MINNIVRAHNKNYAKFAALVQIRSTRFFKLKNLLKPFQSIQALIVASLIVLHGCGGVDPDQPEGDFVPPVVEWQLVFSDEFDGDSVDTTKWNIEEGDGCPDLCGWGNNELQIYSADNVSVADGILRIEGREEAEGGYSSGRINTKGKFDFNYGRVVVRARIPSGQGTWPAIWALHSNPDIYGGWPQSGEIDIMEAFGYGANGVDTTDSTVHSGLPLNTNTFTTSSTTLADSADTTFHEYELQWERGRMRFFVDGIHYQTQDQDNWFTYYPADEDGFYDPWGPYTLGIDDAPFDEFFHLILNFAIGGNRVGAPDASTIFPQTFEIDYVRVYECANSNPTTRRGCGSVDPSVEPLSMHDGGNLEGATTANPYVERVDLYVDGPETISLDVGGEVSTNTLGVDGFTGENATVTSNPNFQDPDDAENIVWHVSIADDVANVFLASQDLTDDPLLDTGFNFSTAEPVGEIAFDMKINSVAEGTELIVKLDSGFPNLGQVSIPASEWAVGEWKTYSIKFRDLVANPGFVDCCGGTGVALDNVINPFVFEVVNGSADVYLDNIYVSNACYVVGACKAQLRTKGIPALEVFEDSVNISTWDVGIAAADSGSGFVNYSDGTDPANKVNWEVITDADPERGEVIEVTFNDSSAFGVWFIQSTTATDTSAYSAGAVVFDLIVDDYGDNTDGMTFKIDCFFPCTSGDKNLGVVADGVWETITIPVSNLTATGLDLASVNTGIVLFPTSQAGGITFRVDNIRWEAETEAPPLAQIDLPVTFEDDTVDYSLVDFAGASTVLEADPENADNTVARTIKSAGAETFAGTVIGTGDGFATPIPFTDTATTMSMMVYSPAAGLPVMLKVENDDASIFSEITATTTVANGWERLVWDFAGVDTAVAFNRAIIFFNFGEVGADETFYWDDVAFGSTGPASQVDLPVDFESAVINYDLGDFGGLETTLIEDPANAANTVASSTKGAGDELWAGVTVGATDGLANAIPFEAGSTTMTLMVYSPDAGIPVRLKVENAVNGSVSVETEALTTQANNWEMLTFDFTNNVASTPAIDFAAEYNKASVFFNFGTYGNTAGEKTYLWDDLAFVAGSGLAQVDLPISFDNEGVDYDVIAFGNASVTVGADDPENSANKVAMFNKPVGAELWAGATMGATNGLATDIPFTATDTKMSVRVYSPDAGIPVRLKVENAADGGISVETEATTTVANQWETLTFDFSNNVVDTPALDLAQAYQKVVIFFNFGTTGADAGDKTYYWENVEFGVPINLPITFEDSNVNYDIVAFGNASAMDGVEDPVDSMNTVAMLNKPPGAELWSGAVMGASSGLANEIPFTASATSLTVRVYSPDAGIPVRLKVENASEGSISVETEVLTTQANAWETLTFDFSNNVTDTPALDVNQNYHKVVIFFNFGTTGNDAGDKTYYWDDVSFGGTL</sequence>
<comment type="caution">
    <text evidence="3">The sequence shown here is derived from an EMBL/GenBank/DDBJ whole genome shotgun (WGS) entry which is preliminary data.</text>
</comment>
<reference evidence="3 4" key="1">
    <citation type="submission" date="2019-06" db="EMBL/GenBank/DDBJ databases">
        <title>Draft genome of Aliikangiella marina GYP-15.</title>
        <authorList>
            <person name="Wang G."/>
        </authorList>
    </citation>
    <scope>NUCLEOTIDE SEQUENCE [LARGE SCALE GENOMIC DNA]</scope>
    <source>
        <strain evidence="3 4">GYP-15</strain>
    </source>
</reference>
<comment type="similarity">
    <text evidence="1">Belongs to the glycosyl hydrolase 16 family.</text>
</comment>
<dbReference type="Proteomes" id="UP000317839">
    <property type="component" value="Unassembled WGS sequence"/>
</dbReference>
<protein>
    <submittedName>
        <fullName evidence="3">Glycoside hydrolase family 16 protein</fullName>
    </submittedName>
</protein>